<dbReference type="EC" id="2.4.1.-" evidence="5"/>
<feature type="domain" description="Fucosyltransferase C-terminal" evidence="6">
    <location>
        <begin position="9"/>
        <end position="98"/>
    </location>
</feature>
<protein>
    <recommendedName>
        <fullName evidence="5">Fucosyltransferase</fullName>
        <ecNumber evidence="5">2.4.1.-</ecNumber>
    </recommendedName>
</protein>
<evidence type="ECO:0000256" key="4">
    <source>
        <dbReference type="ARBA" id="ARBA00022679"/>
    </source>
</evidence>
<reference evidence="7" key="2">
    <citation type="submission" date="2022-06" db="UniProtKB">
        <authorList>
            <consortium name="EnsemblMetazoa"/>
        </authorList>
    </citation>
    <scope>IDENTIFICATION</scope>
    <source>
        <strain evidence="7">DF5081</strain>
    </source>
</reference>
<evidence type="ECO:0000256" key="5">
    <source>
        <dbReference type="RuleBase" id="RU003832"/>
    </source>
</evidence>
<evidence type="ECO:0000256" key="1">
    <source>
        <dbReference type="ARBA" id="ARBA00004922"/>
    </source>
</evidence>
<dbReference type="Proteomes" id="UP000005237">
    <property type="component" value="Unassembled WGS sequence"/>
</dbReference>
<dbReference type="SUPFAM" id="SSF53756">
    <property type="entry name" value="UDP-Glycosyltransferase/glycogen phosphorylase"/>
    <property type="match status" value="1"/>
</dbReference>
<sequence length="118" mass="14263">MRESKNAQAPKRSIVEQLVPPNSFIAVDDFKTVKEMGDYLNYLMKNHTAYMEYFEWRRDYKVVFLNGNAHDILERPWGFCQLCRMVWTEPRQTVIIPNWTEYWKESCEKDGELVEKYQ</sequence>
<reference evidence="8" key="1">
    <citation type="submission" date="2010-08" db="EMBL/GenBank/DDBJ databases">
        <authorList>
            <consortium name="Caenorhabditis japonica Sequencing Consortium"/>
            <person name="Wilson R.K."/>
        </authorList>
    </citation>
    <scope>NUCLEOTIDE SEQUENCE [LARGE SCALE GENOMIC DNA]</scope>
    <source>
        <strain evidence="8">DF5081</strain>
    </source>
</reference>
<dbReference type="InterPro" id="IPR001503">
    <property type="entry name" value="Glyco_trans_10"/>
</dbReference>
<keyword evidence="8" id="KW-1185">Reference proteome</keyword>
<proteinExistence type="inferred from homology"/>
<dbReference type="Pfam" id="PF00852">
    <property type="entry name" value="Glyco_transf_10"/>
    <property type="match status" value="1"/>
</dbReference>
<evidence type="ECO:0000256" key="3">
    <source>
        <dbReference type="ARBA" id="ARBA00022676"/>
    </source>
</evidence>
<comment type="subcellular location">
    <subcellularLocation>
        <location evidence="5">Golgi apparatus</location>
        <location evidence="5">Golgi stack membrane</location>
        <topology evidence="5">Single-pass type II membrane protein</topology>
    </subcellularLocation>
</comment>
<evidence type="ECO:0000313" key="8">
    <source>
        <dbReference type="Proteomes" id="UP000005237"/>
    </source>
</evidence>
<dbReference type="AlphaFoldDB" id="A0A8R1IIL3"/>
<keyword evidence="4 5" id="KW-0808">Transferase</keyword>
<dbReference type="InterPro" id="IPR038577">
    <property type="entry name" value="GT10-like_C_sf"/>
</dbReference>
<dbReference type="PANTHER" id="PTHR11929:SF145">
    <property type="entry name" value="ALPHA-(1,3)-FUCOSYLTRANSFERASE FUT-1"/>
    <property type="match status" value="1"/>
</dbReference>
<keyword evidence="5" id="KW-0472">Membrane</keyword>
<keyword evidence="3 5" id="KW-0328">Glycosyltransferase</keyword>
<dbReference type="GO" id="GO:0032580">
    <property type="term" value="C:Golgi cisterna membrane"/>
    <property type="evidence" value="ECO:0007669"/>
    <property type="project" value="UniProtKB-SubCell"/>
</dbReference>
<evidence type="ECO:0000313" key="7">
    <source>
        <dbReference type="EnsemblMetazoa" id="CJA34613b.1"/>
    </source>
</evidence>
<comment type="pathway">
    <text evidence="1">Protein modification; protein glycosylation.</text>
</comment>
<organism evidence="7 8">
    <name type="scientific">Caenorhabditis japonica</name>
    <dbReference type="NCBI Taxonomy" id="281687"/>
    <lineage>
        <taxon>Eukaryota</taxon>
        <taxon>Metazoa</taxon>
        <taxon>Ecdysozoa</taxon>
        <taxon>Nematoda</taxon>
        <taxon>Chromadorea</taxon>
        <taxon>Rhabditida</taxon>
        <taxon>Rhabditina</taxon>
        <taxon>Rhabditomorpha</taxon>
        <taxon>Rhabditoidea</taxon>
        <taxon>Rhabditidae</taxon>
        <taxon>Peloderinae</taxon>
        <taxon>Caenorhabditis</taxon>
    </lineage>
</organism>
<dbReference type="EnsemblMetazoa" id="CJA34613b.1">
    <property type="protein sequence ID" value="CJA34613b.1"/>
    <property type="gene ID" value="WBGene00210460"/>
</dbReference>
<keyword evidence="5" id="KW-0812">Transmembrane</keyword>
<evidence type="ECO:0000259" key="6">
    <source>
        <dbReference type="Pfam" id="PF00852"/>
    </source>
</evidence>
<dbReference type="PANTHER" id="PTHR11929">
    <property type="entry name" value="ALPHA- 1,3 -FUCOSYLTRANSFERASE"/>
    <property type="match status" value="1"/>
</dbReference>
<dbReference type="GO" id="GO:0046920">
    <property type="term" value="F:alpha-(1-&gt;3)-fucosyltransferase activity"/>
    <property type="evidence" value="ECO:0007669"/>
    <property type="project" value="TreeGrafter"/>
</dbReference>
<dbReference type="Gene3D" id="3.40.50.11660">
    <property type="entry name" value="Glycosyl transferase family 10, C-terminal domain"/>
    <property type="match status" value="1"/>
</dbReference>
<evidence type="ECO:0000256" key="2">
    <source>
        <dbReference type="ARBA" id="ARBA00008919"/>
    </source>
</evidence>
<name>A0A8R1IIL3_CAEJA</name>
<keyword evidence="5" id="KW-0333">Golgi apparatus</keyword>
<dbReference type="InterPro" id="IPR055270">
    <property type="entry name" value="Glyco_tran_10_C"/>
</dbReference>
<comment type="similarity">
    <text evidence="2 5">Belongs to the glycosyltransferase 10 family.</text>
</comment>
<accession>A0A8R1IIL3</accession>